<sequence length="341" mass="38550">MERHSKLKTHLAVWSGASRRGLFVLVVMGVLSCMSNTAYSIPSLRVEISSISSKLIQKQKALNSSQDLVNPAHRFNVSSMASSTSFAGIISEDSYAFGHKEDLGFSIFLDRRCKRVWFIRHAEAQHNVAEREHELGSLVLLQENSGWTYWDAGLTVAGQAQCGRLRREIEALPHPLDLELVVVSPLTRTLQTAMRTVPPSLHDVPFVATELCRERVTSCPADSRRPVSVLKKEFPAVDFSEVRTDEDLMFECMKEDSDACKQRGIKFLQWLAKRPETRIAVVTHSGFLKRLFEQFGMDIARDDQDELHRRPANCEMRGLLLCAHRHFSDVPGAENWVDTSI</sequence>
<dbReference type="PANTHER" id="PTHR48100">
    <property type="entry name" value="BROAD-SPECIFICITY PHOSPHATASE YOR283W-RELATED"/>
    <property type="match status" value="1"/>
</dbReference>
<dbReference type="Pfam" id="PF00300">
    <property type="entry name" value="His_Phos_1"/>
    <property type="match status" value="1"/>
</dbReference>
<dbReference type="PANTHER" id="PTHR48100:SF1">
    <property type="entry name" value="HISTIDINE PHOSPHATASE FAMILY PROTEIN-RELATED"/>
    <property type="match status" value="1"/>
</dbReference>
<organism evidence="1">
    <name type="scientific">Cryptomonas curvata</name>
    <dbReference type="NCBI Taxonomy" id="233186"/>
    <lineage>
        <taxon>Eukaryota</taxon>
        <taxon>Cryptophyceae</taxon>
        <taxon>Cryptomonadales</taxon>
        <taxon>Cryptomonadaceae</taxon>
        <taxon>Cryptomonas</taxon>
    </lineage>
</organism>
<dbReference type="EMBL" id="HBEZ01016838">
    <property type="protein sequence ID" value="CAD8631643.1"/>
    <property type="molecule type" value="Transcribed_RNA"/>
</dbReference>
<dbReference type="PROSITE" id="PS51257">
    <property type="entry name" value="PROKAR_LIPOPROTEIN"/>
    <property type="match status" value="1"/>
</dbReference>
<protein>
    <recommendedName>
        <fullName evidence="2">Phosphoglycerate mutase-like protein</fullName>
    </recommendedName>
</protein>
<dbReference type="GO" id="GO:0005737">
    <property type="term" value="C:cytoplasm"/>
    <property type="evidence" value="ECO:0007669"/>
    <property type="project" value="TreeGrafter"/>
</dbReference>
<dbReference type="InterPro" id="IPR050275">
    <property type="entry name" value="PGM_Phosphatase"/>
</dbReference>
<dbReference type="AlphaFoldDB" id="A0A7S0M519"/>
<evidence type="ECO:0000313" key="1">
    <source>
        <dbReference type="EMBL" id="CAD8631643.1"/>
    </source>
</evidence>
<proteinExistence type="predicted"/>
<dbReference type="GO" id="GO:0016791">
    <property type="term" value="F:phosphatase activity"/>
    <property type="evidence" value="ECO:0007669"/>
    <property type="project" value="TreeGrafter"/>
</dbReference>
<evidence type="ECO:0008006" key="2">
    <source>
        <dbReference type="Google" id="ProtNLM"/>
    </source>
</evidence>
<accession>A0A7S0M519</accession>
<dbReference type="SUPFAM" id="SSF53254">
    <property type="entry name" value="Phosphoglycerate mutase-like"/>
    <property type="match status" value="1"/>
</dbReference>
<dbReference type="InterPro" id="IPR029033">
    <property type="entry name" value="His_PPase_superfam"/>
</dbReference>
<dbReference type="SMART" id="SM00855">
    <property type="entry name" value="PGAM"/>
    <property type="match status" value="1"/>
</dbReference>
<name>A0A7S0M519_9CRYP</name>
<reference evidence="1" key="1">
    <citation type="submission" date="2021-01" db="EMBL/GenBank/DDBJ databases">
        <authorList>
            <person name="Corre E."/>
            <person name="Pelletier E."/>
            <person name="Niang G."/>
            <person name="Scheremetjew M."/>
            <person name="Finn R."/>
            <person name="Kale V."/>
            <person name="Holt S."/>
            <person name="Cochrane G."/>
            <person name="Meng A."/>
            <person name="Brown T."/>
            <person name="Cohen L."/>
        </authorList>
    </citation>
    <scope>NUCLEOTIDE SEQUENCE</scope>
    <source>
        <strain evidence="1">CCAP979/52</strain>
    </source>
</reference>
<dbReference type="Gene3D" id="3.40.50.1240">
    <property type="entry name" value="Phosphoglycerate mutase-like"/>
    <property type="match status" value="1"/>
</dbReference>
<gene>
    <name evidence="1" type="ORF">CCUR1050_LOCUS9323</name>
</gene>
<dbReference type="InterPro" id="IPR013078">
    <property type="entry name" value="His_Pase_superF_clade-1"/>
</dbReference>
<dbReference type="CDD" id="cd07067">
    <property type="entry name" value="HP_PGM_like"/>
    <property type="match status" value="1"/>
</dbReference>